<organism evidence="2 3">
    <name type="scientific">Cryobacterium lactosi</name>
    <dbReference type="NCBI Taxonomy" id="1259202"/>
    <lineage>
        <taxon>Bacteria</taxon>
        <taxon>Bacillati</taxon>
        <taxon>Actinomycetota</taxon>
        <taxon>Actinomycetes</taxon>
        <taxon>Micrococcales</taxon>
        <taxon>Microbacteriaceae</taxon>
        <taxon>Cryobacterium</taxon>
    </lineage>
</organism>
<feature type="transmembrane region" description="Helical" evidence="1">
    <location>
        <begin position="102"/>
        <end position="120"/>
    </location>
</feature>
<keyword evidence="1" id="KW-1133">Transmembrane helix</keyword>
<dbReference type="Proteomes" id="UP000298468">
    <property type="component" value="Unassembled WGS sequence"/>
</dbReference>
<dbReference type="OrthoDB" id="4981655at2"/>
<proteinExistence type="predicted"/>
<evidence type="ECO:0000256" key="1">
    <source>
        <dbReference type="SAM" id="Phobius"/>
    </source>
</evidence>
<evidence type="ECO:0000313" key="3">
    <source>
        <dbReference type="Proteomes" id="UP000298468"/>
    </source>
</evidence>
<accession>A0A4R9BNQ9</accession>
<comment type="caution">
    <text evidence="2">The sequence shown here is derived from an EMBL/GenBank/DDBJ whole genome shotgun (WGS) entry which is preliminary data.</text>
</comment>
<dbReference type="EMBL" id="SOHM01000030">
    <property type="protein sequence ID" value="TFD88091.1"/>
    <property type="molecule type" value="Genomic_DNA"/>
</dbReference>
<gene>
    <name evidence="2" type="ORF">E3T61_13375</name>
</gene>
<keyword evidence="3" id="KW-1185">Reference proteome</keyword>
<keyword evidence="1" id="KW-0812">Transmembrane</keyword>
<feature type="transmembrane region" description="Helical" evidence="1">
    <location>
        <begin position="7"/>
        <end position="33"/>
    </location>
</feature>
<sequence>MSLRPGLVTVVAVIVYLNALFTILGGVILLIGANSTEVDSAVGGAELAVGTGVIAMLLGLLTLLVARGLFSGSNLSRGIIAGIQLFAAINGVLSIVHGQVAVGVVNMLVAVIVIGILYSGRANAFFRH</sequence>
<keyword evidence="1" id="KW-0472">Membrane</keyword>
<protein>
    <submittedName>
        <fullName evidence="2">Uncharacterized protein</fullName>
    </submittedName>
</protein>
<name>A0A4R9BNQ9_9MICO</name>
<feature type="transmembrane region" description="Helical" evidence="1">
    <location>
        <begin position="78"/>
        <end position="96"/>
    </location>
</feature>
<dbReference type="AlphaFoldDB" id="A0A4R9BNQ9"/>
<evidence type="ECO:0000313" key="2">
    <source>
        <dbReference type="EMBL" id="TFD88091.1"/>
    </source>
</evidence>
<dbReference type="RefSeq" id="WP_134641333.1">
    <property type="nucleotide sequence ID" value="NZ_SOHM01000030.1"/>
</dbReference>
<reference evidence="2 3" key="1">
    <citation type="submission" date="2019-03" db="EMBL/GenBank/DDBJ databases">
        <title>Genomics of glacier-inhabiting Cryobacterium strains.</title>
        <authorList>
            <person name="Liu Q."/>
            <person name="Xin Y.-H."/>
        </authorList>
    </citation>
    <scope>NUCLEOTIDE SEQUENCE [LARGE SCALE GENOMIC DNA]</scope>
    <source>
        <strain evidence="2 3">Sr59</strain>
    </source>
</reference>
<feature type="transmembrane region" description="Helical" evidence="1">
    <location>
        <begin position="45"/>
        <end position="66"/>
    </location>
</feature>